<organism evidence="1 2">
    <name type="scientific">Nezara viridula</name>
    <name type="common">Southern green stink bug</name>
    <name type="synonym">Cimex viridulus</name>
    <dbReference type="NCBI Taxonomy" id="85310"/>
    <lineage>
        <taxon>Eukaryota</taxon>
        <taxon>Metazoa</taxon>
        <taxon>Ecdysozoa</taxon>
        <taxon>Arthropoda</taxon>
        <taxon>Hexapoda</taxon>
        <taxon>Insecta</taxon>
        <taxon>Pterygota</taxon>
        <taxon>Neoptera</taxon>
        <taxon>Paraneoptera</taxon>
        <taxon>Hemiptera</taxon>
        <taxon>Heteroptera</taxon>
        <taxon>Panheteroptera</taxon>
        <taxon>Pentatomomorpha</taxon>
        <taxon>Pentatomoidea</taxon>
        <taxon>Pentatomidae</taxon>
        <taxon>Pentatominae</taxon>
        <taxon>Nezara</taxon>
    </lineage>
</organism>
<dbReference type="Proteomes" id="UP001152798">
    <property type="component" value="Chromosome 6"/>
</dbReference>
<keyword evidence="2" id="KW-1185">Reference proteome</keyword>
<reference evidence="1" key="1">
    <citation type="submission" date="2022-01" db="EMBL/GenBank/DDBJ databases">
        <authorList>
            <person name="King R."/>
        </authorList>
    </citation>
    <scope>NUCLEOTIDE SEQUENCE</scope>
</reference>
<name>A0A9P0MV78_NEZVI</name>
<dbReference type="EMBL" id="OV725082">
    <property type="protein sequence ID" value="CAH1404726.1"/>
    <property type="molecule type" value="Genomic_DNA"/>
</dbReference>
<protein>
    <submittedName>
        <fullName evidence="1">Uncharacterized protein</fullName>
    </submittedName>
</protein>
<sequence>MKPRGRDHGQHEWVVSRKSVVTKLSRYDLLLGVVRAEAFLSFTGEDVMYGIEPDRRTNILRTFVKSTYRYVRNMV</sequence>
<gene>
    <name evidence="1" type="ORF">NEZAVI_LOCUS13085</name>
</gene>
<evidence type="ECO:0000313" key="1">
    <source>
        <dbReference type="EMBL" id="CAH1404726.1"/>
    </source>
</evidence>
<evidence type="ECO:0000313" key="2">
    <source>
        <dbReference type="Proteomes" id="UP001152798"/>
    </source>
</evidence>
<proteinExistence type="predicted"/>
<accession>A0A9P0MV78</accession>
<dbReference type="OrthoDB" id="3200163at2759"/>
<dbReference type="AlphaFoldDB" id="A0A9P0MV78"/>